<evidence type="ECO:0000313" key="1">
    <source>
        <dbReference type="EMBL" id="TDV56087.1"/>
    </source>
</evidence>
<sequence length="129" mass="13042">MAYGTLAGYGLGGFDHMSTADGPAVAFVAEGAQGLLALTASEGTTSLMSCQDGADTFVSTDAACEGRKVLGSLGRIWTTAPASANRPIYQCVNGGDRFVSLDAACGGLPVDRELGYVLDDVPAVTAVFA</sequence>
<organism evidence="1 2">
    <name type="scientific">Actinophytocola oryzae</name>
    <dbReference type="NCBI Taxonomy" id="502181"/>
    <lineage>
        <taxon>Bacteria</taxon>
        <taxon>Bacillati</taxon>
        <taxon>Actinomycetota</taxon>
        <taxon>Actinomycetes</taxon>
        <taxon>Pseudonocardiales</taxon>
        <taxon>Pseudonocardiaceae</taxon>
    </lineage>
</organism>
<keyword evidence="2" id="KW-1185">Reference proteome</keyword>
<proteinExistence type="predicted"/>
<evidence type="ECO:0000313" key="2">
    <source>
        <dbReference type="Proteomes" id="UP000294927"/>
    </source>
</evidence>
<gene>
    <name evidence="1" type="ORF">CLV71_102148</name>
</gene>
<name>A0A4R7W3B1_9PSEU</name>
<accession>A0A4R7W3B1</accession>
<dbReference type="AlphaFoldDB" id="A0A4R7W3B1"/>
<dbReference type="Proteomes" id="UP000294927">
    <property type="component" value="Unassembled WGS sequence"/>
</dbReference>
<dbReference type="EMBL" id="SOCP01000002">
    <property type="protein sequence ID" value="TDV56087.1"/>
    <property type="molecule type" value="Genomic_DNA"/>
</dbReference>
<reference evidence="1 2" key="1">
    <citation type="submission" date="2019-03" db="EMBL/GenBank/DDBJ databases">
        <title>Genomic Encyclopedia of Archaeal and Bacterial Type Strains, Phase II (KMG-II): from individual species to whole genera.</title>
        <authorList>
            <person name="Goeker M."/>
        </authorList>
    </citation>
    <scope>NUCLEOTIDE SEQUENCE [LARGE SCALE GENOMIC DNA]</scope>
    <source>
        <strain evidence="1 2">DSM 45499</strain>
    </source>
</reference>
<comment type="caution">
    <text evidence="1">The sequence shown here is derived from an EMBL/GenBank/DDBJ whole genome shotgun (WGS) entry which is preliminary data.</text>
</comment>
<protein>
    <submittedName>
        <fullName evidence="1">Uncharacterized protein</fullName>
    </submittedName>
</protein>